<accession>A0A1X0QM93</accession>
<dbReference type="OrthoDB" id="550575at2759"/>
<proteinExistence type="predicted"/>
<dbReference type="GO" id="GO:0005737">
    <property type="term" value="C:cytoplasm"/>
    <property type="evidence" value="ECO:0007669"/>
    <property type="project" value="TreeGrafter"/>
</dbReference>
<dbReference type="PANTHER" id="PTHR13382:SF67">
    <property type="entry name" value="SCF E3 UBIQUITIN LIGASE COMPLEX F-BOX PROTEIN POF2"/>
    <property type="match status" value="1"/>
</dbReference>
<dbReference type="VEuPathDB" id="FungiDB:BCV72DRAFT_92204"/>
<evidence type="ECO:0000259" key="2">
    <source>
        <dbReference type="Pfam" id="PF25372"/>
    </source>
</evidence>
<dbReference type="AlphaFoldDB" id="A0A1X0QM93"/>
<dbReference type="PANTHER" id="PTHR13382">
    <property type="entry name" value="MITOCHONDRIAL ATP SYNTHASE COUPLING FACTOR B"/>
    <property type="match status" value="1"/>
</dbReference>
<dbReference type="InterPro" id="IPR057207">
    <property type="entry name" value="FBXL15_LRR"/>
</dbReference>
<keyword evidence="1" id="KW-0833">Ubl conjugation pathway</keyword>
<evidence type="ECO:0000313" key="3">
    <source>
        <dbReference type="EMBL" id="ORE00882.1"/>
    </source>
</evidence>
<dbReference type="InterPro" id="IPR050648">
    <property type="entry name" value="F-box_LRR-repeat"/>
</dbReference>
<evidence type="ECO:0000256" key="1">
    <source>
        <dbReference type="ARBA" id="ARBA00022786"/>
    </source>
</evidence>
<feature type="domain" description="F-box/LRR-repeat protein 15-like leucin rich repeat" evidence="2">
    <location>
        <begin position="85"/>
        <end position="294"/>
    </location>
</feature>
<gene>
    <name evidence="3" type="ORF">BCV72DRAFT_92204</name>
</gene>
<sequence length="333" mass="38458">MNTLQNNSTPLALQIPEIICQILSWIIEDKSMNNTYKQIYQCLFVNSLWHDCTSRYLWKHIVFEDSKSEYESFKKFTSTITQSNVKYYKAIRSIQLRKIKEKSLNGLLQQVAPCINRLEKLDFYICDYLSDISLDLFVKNNVYSTLTYISLAGCNKITDSFIMSVAHHCPRLSHLDLRACGQISDASISVIAEKCRNLHHLNVGRVRDRDRISIQSISLIAKYTKVAVLGLAGCDMTDECLVLLAKHRGKKLERISVNNCYKLTNKTIQAFVKYCPNLSVFEMKECHWIDDWSCVAELVQRRVLLTLCDQQNKACVEWARRHGRVMNVKAPVK</sequence>
<name>A0A1X0QM93_RHIZD</name>
<dbReference type="Gene3D" id="3.80.10.10">
    <property type="entry name" value="Ribonuclease Inhibitor"/>
    <property type="match status" value="2"/>
</dbReference>
<protein>
    <submittedName>
        <fullName evidence="3">RNI-like protein</fullName>
    </submittedName>
</protein>
<dbReference type="SMART" id="SM00367">
    <property type="entry name" value="LRR_CC"/>
    <property type="match status" value="5"/>
</dbReference>
<dbReference type="InterPro" id="IPR032675">
    <property type="entry name" value="LRR_dom_sf"/>
</dbReference>
<dbReference type="EMBL" id="KV922236">
    <property type="protein sequence ID" value="ORE00882.1"/>
    <property type="molecule type" value="Genomic_DNA"/>
</dbReference>
<dbReference type="InterPro" id="IPR006553">
    <property type="entry name" value="Leu-rich_rpt_Cys-con_subtyp"/>
</dbReference>
<organism evidence="3">
    <name type="scientific">Rhizopus microsporus var. microsporus</name>
    <dbReference type="NCBI Taxonomy" id="86635"/>
    <lineage>
        <taxon>Eukaryota</taxon>
        <taxon>Fungi</taxon>
        <taxon>Fungi incertae sedis</taxon>
        <taxon>Mucoromycota</taxon>
        <taxon>Mucoromycotina</taxon>
        <taxon>Mucoromycetes</taxon>
        <taxon>Mucorales</taxon>
        <taxon>Mucorineae</taxon>
        <taxon>Rhizopodaceae</taxon>
        <taxon>Rhizopus</taxon>
    </lineage>
</organism>
<dbReference type="Proteomes" id="UP000242414">
    <property type="component" value="Unassembled WGS sequence"/>
</dbReference>
<reference evidence="3" key="1">
    <citation type="journal article" date="2016" name="Proc. Natl. Acad. Sci. U.S.A.">
        <title>Lipid metabolic changes in an early divergent fungus govern the establishment of a mutualistic symbiosis with endobacteria.</title>
        <authorList>
            <person name="Lastovetsky O.A."/>
            <person name="Gaspar M.L."/>
            <person name="Mondo S.J."/>
            <person name="LaButti K.M."/>
            <person name="Sandor L."/>
            <person name="Grigoriev I.V."/>
            <person name="Henry S.A."/>
            <person name="Pawlowska T.E."/>
        </authorList>
    </citation>
    <scope>NUCLEOTIDE SEQUENCE [LARGE SCALE GENOMIC DNA]</scope>
    <source>
        <strain evidence="3">ATCC 52814</strain>
    </source>
</reference>
<dbReference type="SUPFAM" id="SSF52047">
    <property type="entry name" value="RNI-like"/>
    <property type="match status" value="1"/>
</dbReference>
<dbReference type="Pfam" id="PF25372">
    <property type="entry name" value="DUF7885"/>
    <property type="match status" value="1"/>
</dbReference>